<dbReference type="Proteomes" id="UP000799767">
    <property type="component" value="Unassembled WGS sequence"/>
</dbReference>
<protein>
    <submittedName>
        <fullName evidence="2">Uncharacterized protein</fullName>
    </submittedName>
</protein>
<reference evidence="2" key="1">
    <citation type="journal article" date="2020" name="Stud. Mycol.">
        <title>101 Dothideomycetes genomes: a test case for predicting lifestyles and emergence of pathogens.</title>
        <authorList>
            <person name="Haridas S."/>
            <person name="Albert R."/>
            <person name="Binder M."/>
            <person name="Bloem J."/>
            <person name="Labutti K."/>
            <person name="Salamov A."/>
            <person name="Andreopoulos B."/>
            <person name="Baker S."/>
            <person name="Barry K."/>
            <person name="Bills G."/>
            <person name="Bluhm B."/>
            <person name="Cannon C."/>
            <person name="Castanera R."/>
            <person name="Culley D."/>
            <person name="Daum C."/>
            <person name="Ezra D."/>
            <person name="Gonzalez J."/>
            <person name="Henrissat B."/>
            <person name="Kuo A."/>
            <person name="Liang C."/>
            <person name="Lipzen A."/>
            <person name="Lutzoni F."/>
            <person name="Magnuson J."/>
            <person name="Mondo S."/>
            <person name="Nolan M."/>
            <person name="Ohm R."/>
            <person name="Pangilinan J."/>
            <person name="Park H.-J."/>
            <person name="Ramirez L."/>
            <person name="Alfaro M."/>
            <person name="Sun H."/>
            <person name="Tritt A."/>
            <person name="Yoshinaga Y."/>
            <person name="Zwiers L.-H."/>
            <person name="Turgeon B."/>
            <person name="Goodwin S."/>
            <person name="Spatafora J."/>
            <person name="Crous P."/>
            <person name="Grigoriev I."/>
        </authorList>
    </citation>
    <scope>NUCLEOTIDE SEQUENCE</scope>
    <source>
        <strain evidence="2">CBS 113389</strain>
    </source>
</reference>
<keyword evidence="3" id="KW-1185">Reference proteome</keyword>
<evidence type="ECO:0000313" key="3">
    <source>
        <dbReference type="Proteomes" id="UP000799767"/>
    </source>
</evidence>
<proteinExistence type="predicted"/>
<feature type="region of interest" description="Disordered" evidence="1">
    <location>
        <begin position="41"/>
        <end position="81"/>
    </location>
</feature>
<accession>A0A6A6PN91</accession>
<organism evidence="2 3">
    <name type="scientific">Neohortaea acidophila</name>
    <dbReference type="NCBI Taxonomy" id="245834"/>
    <lineage>
        <taxon>Eukaryota</taxon>
        <taxon>Fungi</taxon>
        <taxon>Dikarya</taxon>
        <taxon>Ascomycota</taxon>
        <taxon>Pezizomycotina</taxon>
        <taxon>Dothideomycetes</taxon>
        <taxon>Dothideomycetidae</taxon>
        <taxon>Mycosphaerellales</taxon>
        <taxon>Teratosphaeriaceae</taxon>
        <taxon>Neohortaea</taxon>
    </lineage>
</organism>
<gene>
    <name evidence="2" type="ORF">BDY17DRAFT_190889</name>
</gene>
<dbReference type="AlphaFoldDB" id="A0A6A6PN91"/>
<evidence type="ECO:0000313" key="2">
    <source>
        <dbReference type="EMBL" id="KAF2481570.1"/>
    </source>
</evidence>
<dbReference type="EMBL" id="MU001638">
    <property type="protein sequence ID" value="KAF2481570.1"/>
    <property type="molecule type" value="Genomic_DNA"/>
</dbReference>
<name>A0A6A6PN91_9PEZI</name>
<dbReference type="RefSeq" id="XP_033588140.1">
    <property type="nucleotide sequence ID" value="XM_033730007.1"/>
</dbReference>
<feature type="compositionally biased region" description="Basic and acidic residues" evidence="1">
    <location>
        <begin position="159"/>
        <end position="170"/>
    </location>
</feature>
<feature type="compositionally biased region" description="Basic and acidic residues" evidence="1">
    <location>
        <begin position="57"/>
        <end position="71"/>
    </location>
</feature>
<feature type="region of interest" description="Disordered" evidence="1">
    <location>
        <begin position="128"/>
        <end position="170"/>
    </location>
</feature>
<evidence type="ECO:0000256" key="1">
    <source>
        <dbReference type="SAM" id="MobiDB-lite"/>
    </source>
</evidence>
<dbReference type="GeneID" id="54471009"/>
<sequence>MNINVCQNTSPNLKKINLHPPAAGTSKERLLMPIQSSVIDGASTHSERRTTRTVKKCGADLPEKPKNDARTSSRPTSRRPRYRMLRRMQCQSGQGSGPLTQGWLLPKCPRLHIPVCLRDLAQDPCVPHDTPGEGLGAVALRLPRGPERPRQGHPSPKRRGQEEKSHGLHHDAQDRAHLLQHPVLHGRSCRSPHDQAKLFRARRHCSRLQRHGCGVCARLHLRAQHGGINCHERCSVVQCLEPAYNLPSEAQATYRVRRIG</sequence>